<dbReference type="PROSITE" id="PS51669">
    <property type="entry name" value="4FE4S_MOW_BIS_MGD"/>
    <property type="match status" value="1"/>
</dbReference>
<dbReference type="EMBL" id="JBHSXX010000001">
    <property type="protein sequence ID" value="MFC6868910.1"/>
    <property type="molecule type" value="Genomic_DNA"/>
</dbReference>
<dbReference type="SMART" id="SM00926">
    <property type="entry name" value="Molybdop_Fe4S4"/>
    <property type="match status" value="1"/>
</dbReference>
<dbReference type="Gene3D" id="2.40.40.20">
    <property type="match status" value="1"/>
</dbReference>
<keyword evidence="7" id="KW-1185">Reference proteome</keyword>
<dbReference type="SUPFAM" id="SSF53706">
    <property type="entry name" value="Formate dehydrogenase/DMSO reductase, domains 1-3"/>
    <property type="match status" value="1"/>
</dbReference>
<dbReference type="CDD" id="cd02781">
    <property type="entry name" value="MopB_CT_Acetylene-hydratase"/>
    <property type="match status" value="1"/>
</dbReference>
<dbReference type="Pfam" id="PF04879">
    <property type="entry name" value="Molybdop_Fe4S4"/>
    <property type="match status" value="1"/>
</dbReference>
<dbReference type="SUPFAM" id="SSF50692">
    <property type="entry name" value="ADC-like"/>
    <property type="match status" value="1"/>
</dbReference>
<dbReference type="RefSeq" id="WP_345403227.1">
    <property type="nucleotide sequence ID" value="NZ_BAABLA010000113.1"/>
</dbReference>
<organism evidence="6 7">
    <name type="scientific">Haloechinothrix salitolerans</name>
    <dbReference type="NCBI Taxonomy" id="926830"/>
    <lineage>
        <taxon>Bacteria</taxon>
        <taxon>Bacillati</taxon>
        <taxon>Actinomycetota</taxon>
        <taxon>Actinomycetes</taxon>
        <taxon>Pseudonocardiales</taxon>
        <taxon>Pseudonocardiaceae</taxon>
        <taxon>Haloechinothrix</taxon>
    </lineage>
</organism>
<evidence type="ECO:0000256" key="2">
    <source>
        <dbReference type="ARBA" id="ARBA00022723"/>
    </source>
</evidence>
<feature type="domain" description="4Fe-4S Mo/W bis-MGD-type" evidence="5">
    <location>
        <begin position="16"/>
        <end position="71"/>
    </location>
</feature>
<dbReference type="Gene3D" id="3.40.50.740">
    <property type="match status" value="2"/>
</dbReference>
<dbReference type="InterPro" id="IPR006656">
    <property type="entry name" value="Mopterin_OxRdtase"/>
</dbReference>
<evidence type="ECO:0000256" key="4">
    <source>
        <dbReference type="ARBA" id="ARBA00023014"/>
    </source>
</evidence>
<protein>
    <submittedName>
        <fullName evidence="6">Molybdopterin-dependent oxidoreductase</fullName>
    </submittedName>
</protein>
<dbReference type="PANTHER" id="PTHR43742:SF6">
    <property type="entry name" value="OXIDOREDUCTASE YYAE-RELATED"/>
    <property type="match status" value="1"/>
</dbReference>
<comment type="caution">
    <text evidence="6">The sequence shown here is derived from an EMBL/GenBank/DDBJ whole genome shotgun (WGS) entry which is preliminary data.</text>
</comment>
<accession>A0ABW2C2R8</accession>
<dbReference type="InterPro" id="IPR006963">
    <property type="entry name" value="Mopterin_OxRdtase_4Fe-4S_dom"/>
</dbReference>
<evidence type="ECO:0000313" key="7">
    <source>
        <dbReference type="Proteomes" id="UP001596337"/>
    </source>
</evidence>
<evidence type="ECO:0000259" key="5">
    <source>
        <dbReference type="PROSITE" id="PS51669"/>
    </source>
</evidence>
<dbReference type="Gene3D" id="2.20.25.90">
    <property type="entry name" value="ADC-like domains"/>
    <property type="match status" value="1"/>
</dbReference>
<gene>
    <name evidence="6" type="ORF">ACFQGD_17345</name>
</gene>
<dbReference type="Pfam" id="PF01568">
    <property type="entry name" value="Molydop_binding"/>
    <property type="match status" value="1"/>
</dbReference>
<dbReference type="InterPro" id="IPR037949">
    <property type="entry name" value="MopB_CT_Acetylene-hydratase"/>
</dbReference>
<dbReference type="Proteomes" id="UP001596337">
    <property type="component" value="Unassembled WGS sequence"/>
</dbReference>
<keyword evidence="4" id="KW-0411">Iron-sulfur</keyword>
<keyword evidence="2" id="KW-0479">Metal-binding</keyword>
<sequence>MTATRPQPEAPATSAATRVATFCPLCVSRCGATATVTDGVFTALDPDPSHPTGQALCIKGKAAPEIVAHPDRLLHPLKRTAPKGAADPGWQRIGWDEALDTITERLLALAREHGPESVVFGSASPSTSAMSDSVDWVMRLRRAFGSPNMLAYMELCGWGRYLASLYTFGDSVPGEQPPDIDNAGCLLFWGYNPSVSRLAHATSTTAALRRGARLVVVDPRRAGLASKAHHWLRVRPGTDAALALALTHVMIERGWYDVDFVRRWTNAPLLVRTDTGRLLRDEGRYVAWEEASGAPVAYDPARGYAVDEARLSLSGTYDVGGVPCRPAFDLVTEQCRGMAPDVAADITGVPAADIEATARTLWESRPVAFYAWSGLEQHSNATQTIRAVNQLYALTGDFDASGGNVKFAAVPSNRIDGRGTLAPDQLAKAIGVQERPLGPARFEFVTGEDFYTATLDARPYRARALVNFGANLVMAHGDSTRGRDALAALDFMVHADLFLNPTADQADIVLPVTSAFENEALAIGFQVNQEAQSLVQLRRPVASPRGESRSDIRIVFDLAVRLGLGKQFWDGDVDAGLGHQLAPSGITLDQLRADPAGVRVPLTTRHRKYAELDDDSVPRGFATPSRKVELFSETFADHGYAPVAEFIEPGTSPRSRPDLTEKFPLVLTCAKSLWFCETQHRNIASLRGKMPDPQVELHPDTARERGIAAGDWVRLDTPHGSVRARAKLSTNLDPNVVSGQHGWWQACPDLDLPGYPVTGPGSANLNAVLRQTPSDPISGSSPLRASVCDVAPL</sequence>
<keyword evidence="3" id="KW-0408">Iron</keyword>
<evidence type="ECO:0000256" key="1">
    <source>
        <dbReference type="ARBA" id="ARBA00010312"/>
    </source>
</evidence>
<dbReference type="Gene3D" id="3.40.228.10">
    <property type="entry name" value="Dimethylsulfoxide Reductase, domain 2"/>
    <property type="match status" value="1"/>
</dbReference>
<reference evidence="7" key="1">
    <citation type="journal article" date="2019" name="Int. J. Syst. Evol. Microbiol.">
        <title>The Global Catalogue of Microorganisms (GCM) 10K type strain sequencing project: providing services to taxonomists for standard genome sequencing and annotation.</title>
        <authorList>
            <consortium name="The Broad Institute Genomics Platform"/>
            <consortium name="The Broad Institute Genome Sequencing Center for Infectious Disease"/>
            <person name="Wu L."/>
            <person name="Ma J."/>
        </authorList>
    </citation>
    <scope>NUCLEOTIDE SEQUENCE [LARGE SCALE GENOMIC DNA]</scope>
    <source>
        <strain evidence="7">KCTC 32255</strain>
    </source>
</reference>
<evidence type="ECO:0000256" key="3">
    <source>
        <dbReference type="ARBA" id="ARBA00023004"/>
    </source>
</evidence>
<dbReference type="InterPro" id="IPR050612">
    <property type="entry name" value="Prok_Mopterin_Oxidored"/>
</dbReference>
<comment type="similarity">
    <text evidence="1">Belongs to the prokaryotic molybdopterin-containing oxidoreductase family.</text>
</comment>
<name>A0ABW2C2R8_9PSEU</name>
<dbReference type="PANTHER" id="PTHR43742">
    <property type="entry name" value="TRIMETHYLAMINE-N-OXIDE REDUCTASE"/>
    <property type="match status" value="1"/>
</dbReference>
<dbReference type="InterPro" id="IPR009010">
    <property type="entry name" value="Asp_de-COase-like_dom_sf"/>
</dbReference>
<dbReference type="Pfam" id="PF00384">
    <property type="entry name" value="Molybdopterin"/>
    <property type="match status" value="1"/>
</dbReference>
<evidence type="ECO:0000313" key="6">
    <source>
        <dbReference type="EMBL" id="MFC6868910.1"/>
    </source>
</evidence>
<proteinExistence type="inferred from homology"/>
<dbReference type="InterPro" id="IPR006657">
    <property type="entry name" value="MoPterin_dinucl-bd_dom"/>
</dbReference>